<dbReference type="EMBL" id="FRFD01000003">
    <property type="protein sequence ID" value="SHO43933.1"/>
    <property type="molecule type" value="Genomic_DNA"/>
</dbReference>
<dbReference type="InterPro" id="IPR001608">
    <property type="entry name" value="Ala_racemase_N"/>
</dbReference>
<dbReference type="Pfam" id="PF21279">
    <property type="entry name" value="YhfX-like_C"/>
    <property type="match status" value="1"/>
</dbReference>
<organism evidence="3 4">
    <name type="scientific">Anaerocolumna xylanovorans DSM 12503</name>
    <dbReference type="NCBI Taxonomy" id="1121345"/>
    <lineage>
        <taxon>Bacteria</taxon>
        <taxon>Bacillati</taxon>
        <taxon>Bacillota</taxon>
        <taxon>Clostridia</taxon>
        <taxon>Lachnospirales</taxon>
        <taxon>Lachnospiraceae</taxon>
        <taxon>Anaerocolumna</taxon>
    </lineage>
</organism>
<dbReference type="STRING" id="1121345.SAMN02745217_00408"/>
<dbReference type="Proteomes" id="UP000184612">
    <property type="component" value="Unassembled WGS sequence"/>
</dbReference>
<keyword evidence="4" id="KW-1185">Reference proteome</keyword>
<dbReference type="InterPro" id="IPR029066">
    <property type="entry name" value="PLP-binding_barrel"/>
</dbReference>
<feature type="domain" description="Alanine racemase N-terminal" evidence="1">
    <location>
        <begin position="34"/>
        <end position="264"/>
    </location>
</feature>
<dbReference type="Gene3D" id="2.40.37.30">
    <property type="match status" value="2"/>
</dbReference>
<dbReference type="InterPro" id="IPR048449">
    <property type="entry name" value="YhfX-like_C"/>
</dbReference>
<evidence type="ECO:0000313" key="4">
    <source>
        <dbReference type="Proteomes" id="UP000184612"/>
    </source>
</evidence>
<accession>A0A1M7XY49</accession>
<name>A0A1M7XY49_9FIRM</name>
<evidence type="ECO:0000313" key="3">
    <source>
        <dbReference type="EMBL" id="SHO43933.1"/>
    </source>
</evidence>
<sequence length="384" mass="43521">MFLETLTKRNRELIAFADSSHKKGEIQPDSYILDIDTILYNAAIIKKEADQYGIELFFMLKQIGRNPYIAKRLVELGYKGAVAVDFREAQIMMEHGIPICHAGHLVQIPRMLLKEFLEYGIEYITVYSLEKAQEINEILKESGKKQKILLKFVDEACMIYPSQESGFQIGEIETITKELSGLSSVEIAGVTAFPAFLYQEESQSIEILHNCEVLETAARYLEEHFKRKIERNLPSCSQKSLMKTIHERKGTQAEPGNALAGTTPNNFDGSAEEIPAILYLTEISHNYEGKSYCYGGGLYSRGKAKKALVCKEDIQELVDVNMPCSENIDYYFSLEYEGRVSSTVIMCFRTQIFDTRSQVILVEGLREHAPKIIGRYDSQGKLLG</sequence>
<feature type="domain" description="YhfX-like C-terminal" evidence="2">
    <location>
        <begin position="278"/>
        <end position="372"/>
    </location>
</feature>
<evidence type="ECO:0000259" key="2">
    <source>
        <dbReference type="Pfam" id="PF21279"/>
    </source>
</evidence>
<reference evidence="3 4" key="1">
    <citation type="submission" date="2016-12" db="EMBL/GenBank/DDBJ databases">
        <authorList>
            <person name="Song W.-J."/>
            <person name="Kurnit D.M."/>
        </authorList>
    </citation>
    <scope>NUCLEOTIDE SEQUENCE [LARGE SCALE GENOMIC DNA]</scope>
    <source>
        <strain evidence="3 4">DSM 12503</strain>
    </source>
</reference>
<gene>
    <name evidence="3" type="ORF">SAMN02745217_00408</name>
</gene>
<protein>
    <submittedName>
        <fullName evidence="3">Predicted amino acid racemase</fullName>
    </submittedName>
</protein>
<dbReference type="Pfam" id="PF01168">
    <property type="entry name" value="Ala_racemase_N"/>
    <property type="match status" value="1"/>
</dbReference>
<dbReference type="SUPFAM" id="SSF51419">
    <property type="entry name" value="PLP-binding barrel"/>
    <property type="match status" value="1"/>
</dbReference>
<dbReference type="RefSeq" id="WP_073587129.1">
    <property type="nucleotide sequence ID" value="NZ_FRFD01000003.1"/>
</dbReference>
<dbReference type="AlphaFoldDB" id="A0A1M7XY49"/>
<evidence type="ECO:0000259" key="1">
    <source>
        <dbReference type="Pfam" id="PF01168"/>
    </source>
</evidence>
<proteinExistence type="predicted"/>